<evidence type="ECO:0000313" key="2">
    <source>
        <dbReference type="Proteomes" id="UP000297604"/>
    </source>
</evidence>
<evidence type="ECO:0008006" key="3">
    <source>
        <dbReference type="Google" id="ProtNLM"/>
    </source>
</evidence>
<dbReference type="EMBL" id="SOFS01000019">
    <property type="protein sequence ID" value="TFC20376.1"/>
    <property type="molecule type" value="Genomic_DNA"/>
</dbReference>
<protein>
    <recommendedName>
        <fullName evidence="3">Nuclear transport factor 2 family protein</fullName>
    </recommendedName>
</protein>
<accession>A0ABY2ILS3</accession>
<gene>
    <name evidence="1" type="ORF">E3O46_09120</name>
</gene>
<dbReference type="Proteomes" id="UP000297604">
    <property type="component" value="Unassembled WGS sequence"/>
</dbReference>
<reference evidence="1 2" key="1">
    <citation type="submission" date="2019-03" db="EMBL/GenBank/DDBJ databases">
        <title>Genomics of glacier-inhabiting Cryobacterium strains.</title>
        <authorList>
            <person name="Liu Q."/>
            <person name="Xin Y.-H."/>
        </authorList>
    </citation>
    <scope>NUCLEOTIDE SEQUENCE [LARGE SCALE GENOMIC DNA]</scope>
    <source>
        <strain evidence="1 2">MDB1-5</strain>
    </source>
</reference>
<name>A0ABY2ILS3_9MICO</name>
<organism evidence="1 2">
    <name type="scientific">Cryobacterium glucosi</name>
    <dbReference type="NCBI Taxonomy" id="1259175"/>
    <lineage>
        <taxon>Bacteria</taxon>
        <taxon>Bacillati</taxon>
        <taxon>Actinomycetota</taxon>
        <taxon>Actinomycetes</taxon>
        <taxon>Micrococcales</taxon>
        <taxon>Microbacteriaceae</taxon>
        <taxon>Cryobacterium</taxon>
    </lineage>
</organism>
<sequence length="113" mass="11614">MSLPPDGSARELRQQVIAAIDAGDQQALQDLFTSAASAYTAESAGVVFEQCSKISPVGREMSSASDISPKLMTVDLVGKAKQGSTLGQSCAFVLIWSGAGPWELGIGSPPSNA</sequence>
<dbReference type="RefSeq" id="WP_134561593.1">
    <property type="nucleotide sequence ID" value="NZ_SOFS01000019.1"/>
</dbReference>
<comment type="caution">
    <text evidence="1">The sequence shown here is derived from an EMBL/GenBank/DDBJ whole genome shotgun (WGS) entry which is preliminary data.</text>
</comment>
<proteinExistence type="predicted"/>
<keyword evidence="2" id="KW-1185">Reference proteome</keyword>
<evidence type="ECO:0000313" key="1">
    <source>
        <dbReference type="EMBL" id="TFC20376.1"/>
    </source>
</evidence>